<dbReference type="Gene3D" id="1.10.630.10">
    <property type="entry name" value="Cytochrome P450"/>
    <property type="match status" value="2"/>
</dbReference>
<proteinExistence type="inferred from homology"/>
<dbReference type="Proteomes" id="UP000011064">
    <property type="component" value="Unassembled WGS sequence"/>
</dbReference>
<dbReference type="EMBL" id="GL573352">
    <property type="protein sequence ID" value="ELR04540.1"/>
    <property type="molecule type" value="Genomic_DNA"/>
</dbReference>
<dbReference type="PANTHER" id="PTHR46300">
    <property type="entry name" value="P450, PUTATIVE (EUROFUNG)-RELATED-RELATED"/>
    <property type="match status" value="1"/>
</dbReference>
<dbReference type="InterPro" id="IPR036396">
    <property type="entry name" value="Cyt_P450_sf"/>
</dbReference>
<keyword evidence="3" id="KW-0560">Oxidoreductase</keyword>
<evidence type="ECO:0008006" key="8">
    <source>
        <dbReference type="Google" id="ProtNLM"/>
    </source>
</evidence>
<gene>
    <name evidence="6" type="ORF">GMDG_06831</name>
</gene>
<dbReference type="PRINTS" id="PR00463">
    <property type="entry name" value="EP450I"/>
</dbReference>
<keyword evidence="4 5" id="KW-0408">Iron</keyword>
<feature type="binding site" description="axial binding residue" evidence="5">
    <location>
        <position position="352"/>
    </location>
    <ligand>
        <name>heme</name>
        <dbReference type="ChEBI" id="CHEBI:30413"/>
    </ligand>
    <ligandPart>
        <name>Fe</name>
        <dbReference type="ChEBI" id="CHEBI:18248"/>
    </ligandPart>
</feature>
<dbReference type="InterPro" id="IPR001128">
    <property type="entry name" value="Cyt_P450"/>
</dbReference>
<dbReference type="STRING" id="658429.L8FU99"/>
<dbReference type="InParanoid" id="L8FU99"/>
<keyword evidence="7" id="KW-1185">Reference proteome</keyword>
<dbReference type="InterPro" id="IPR050364">
    <property type="entry name" value="Cytochrome_P450_fung"/>
</dbReference>
<organism evidence="6 7">
    <name type="scientific">Pseudogymnoascus destructans (strain ATCC MYA-4855 / 20631-21)</name>
    <name type="common">Bat white-nose syndrome fungus</name>
    <name type="synonym">Geomyces destructans</name>
    <dbReference type="NCBI Taxonomy" id="658429"/>
    <lineage>
        <taxon>Eukaryota</taxon>
        <taxon>Fungi</taxon>
        <taxon>Dikarya</taxon>
        <taxon>Ascomycota</taxon>
        <taxon>Pezizomycotina</taxon>
        <taxon>Leotiomycetes</taxon>
        <taxon>Thelebolales</taxon>
        <taxon>Thelebolaceae</taxon>
        <taxon>Pseudogymnoascus</taxon>
    </lineage>
</organism>
<dbReference type="VEuPathDB" id="FungiDB:GMDG_06831"/>
<reference evidence="7" key="1">
    <citation type="submission" date="2010-09" db="EMBL/GenBank/DDBJ databases">
        <title>The genome sequence of Geomyces destructans 20631-21.</title>
        <authorList>
            <consortium name="The Broad Institute Genome Sequencing Platform"/>
            <person name="Cuomo C.A."/>
            <person name="Blehert D.S."/>
            <person name="Lorch J.M."/>
            <person name="Young S.K."/>
            <person name="Zeng Q."/>
            <person name="Gargeya S."/>
            <person name="Fitzgerald M."/>
            <person name="Haas B."/>
            <person name="Abouelleil A."/>
            <person name="Alvarado L."/>
            <person name="Arachchi H.M."/>
            <person name="Berlin A."/>
            <person name="Brown A."/>
            <person name="Chapman S.B."/>
            <person name="Chen Z."/>
            <person name="Dunbar C."/>
            <person name="Freedman E."/>
            <person name="Gearin G."/>
            <person name="Gellesch M."/>
            <person name="Goldberg J."/>
            <person name="Griggs A."/>
            <person name="Gujja S."/>
            <person name="Heiman D."/>
            <person name="Howarth C."/>
            <person name="Larson L."/>
            <person name="Lui A."/>
            <person name="MacDonald P.J.P."/>
            <person name="Montmayeur A."/>
            <person name="Murphy C."/>
            <person name="Neiman D."/>
            <person name="Pearson M."/>
            <person name="Priest M."/>
            <person name="Roberts A."/>
            <person name="Saif S."/>
            <person name="Shea T."/>
            <person name="Shenoy N."/>
            <person name="Sisk P."/>
            <person name="Stolte C."/>
            <person name="Sykes S."/>
            <person name="Wortman J."/>
            <person name="Nusbaum C."/>
            <person name="Birren B."/>
        </authorList>
    </citation>
    <scope>NUCLEOTIDE SEQUENCE [LARGE SCALE GENOMIC DNA]</scope>
    <source>
        <strain evidence="7">ATCC MYA-4855 / 20631-21</strain>
    </source>
</reference>
<dbReference type="InterPro" id="IPR002401">
    <property type="entry name" value="Cyt_P450_E_grp-I"/>
</dbReference>
<dbReference type="GO" id="GO:0020037">
    <property type="term" value="F:heme binding"/>
    <property type="evidence" value="ECO:0007669"/>
    <property type="project" value="InterPro"/>
</dbReference>
<dbReference type="HOGENOM" id="CLU_001570_2_4_1"/>
<comment type="cofactor">
    <cofactor evidence="5">
        <name>heme</name>
        <dbReference type="ChEBI" id="CHEBI:30413"/>
    </cofactor>
</comment>
<evidence type="ECO:0000256" key="3">
    <source>
        <dbReference type="ARBA" id="ARBA00023002"/>
    </source>
</evidence>
<dbReference type="SUPFAM" id="SSF48264">
    <property type="entry name" value="Cytochrome P450"/>
    <property type="match status" value="1"/>
</dbReference>
<evidence type="ECO:0000256" key="2">
    <source>
        <dbReference type="ARBA" id="ARBA00022723"/>
    </source>
</evidence>
<sequence length="428" mass="47749">MKGPSGIPLIGNIGQIRVNAAEKYREWAKTYGAVYQIQLGNIPVVVVNSAASAKVLFGQHAQALSSRPEFYTFHKVISDTAGTTIGTSPYSDSLKRRRKVAASALNRPSVQTYIPHLDVETKDFLSELLTYGKEGTVGVDPLPCIQRPESQSCLDSELGCPTTGNLLDFIPLLRLNPFSFGSKKAREMRNRRDVYLKGLNKGLEERMEKGTHKPCIQANVILDKETQLNDAELTSISLTMLSGGLDTHGPRSPNSTPRRTPLCAQDDQKCRYIVALVRECLRYFTVLRLALPIKDVTYNGIVIPAKAVYFLNAWACNMDSAVWSDPSVFRPERWLEQPDAPMFTYGMGYRMCAGSLLANRELYLVFIRMLNAFEIRSADGVDAHPLTGNSDPTSLVAMPERYKAYFVPRRVEVLRREIEEFEVTGAQA</sequence>
<keyword evidence="2 5" id="KW-0479">Metal-binding</keyword>
<protein>
    <recommendedName>
        <fullName evidence="8">3-hydroxyphenylacetate 6-hydroxylase</fullName>
    </recommendedName>
</protein>
<dbReference type="Pfam" id="PF00067">
    <property type="entry name" value="p450"/>
    <property type="match status" value="2"/>
</dbReference>
<name>L8FU99_PSED2</name>
<evidence type="ECO:0000256" key="5">
    <source>
        <dbReference type="PIRSR" id="PIRSR602401-1"/>
    </source>
</evidence>
<dbReference type="OrthoDB" id="1055148at2759"/>
<dbReference type="GO" id="GO:0005506">
    <property type="term" value="F:iron ion binding"/>
    <property type="evidence" value="ECO:0007669"/>
    <property type="project" value="InterPro"/>
</dbReference>
<dbReference type="AlphaFoldDB" id="L8FU99"/>
<dbReference type="GO" id="GO:0004497">
    <property type="term" value="F:monooxygenase activity"/>
    <property type="evidence" value="ECO:0007669"/>
    <property type="project" value="UniProtKB-KW"/>
</dbReference>
<accession>L8FU99</accession>
<evidence type="ECO:0000256" key="1">
    <source>
        <dbReference type="ARBA" id="ARBA00010617"/>
    </source>
</evidence>
<dbReference type="GO" id="GO:0016705">
    <property type="term" value="F:oxidoreductase activity, acting on paired donors, with incorporation or reduction of molecular oxygen"/>
    <property type="evidence" value="ECO:0007669"/>
    <property type="project" value="InterPro"/>
</dbReference>
<evidence type="ECO:0000313" key="7">
    <source>
        <dbReference type="Proteomes" id="UP000011064"/>
    </source>
</evidence>
<evidence type="ECO:0000313" key="6">
    <source>
        <dbReference type="EMBL" id="ELR04540.1"/>
    </source>
</evidence>
<comment type="similarity">
    <text evidence="1">Belongs to the cytochrome P450 family.</text>
</comment>
<evidence type="ECO:0000256" key="4">
    <source>
        <dbReference type="ARBA" id="ARBA00023004"/>
    </source>
</evidence>
<keyword evidence="5" id="KW-0349">Heme</keyword>